<dbReference type="PANTHER" id="PTHR23090">
    <property type="entry name" value="NH 3 /GLUTAMINE-DEPENDENT NAD + SYNTHETASE"/>
    <property type="match status" value="1"/>
</dbReference>
<comment type="catalytic activity">
    <reaction evidence="7">
        <text>deamido-NAD(+) + NH4(+) + ATP = AMP + diphosphate + NAD(+) + H(+)</text>
        <dbReference type="Rhea" id="RHEA:21188"/>
        <dbReference type="ChEBI" id="CHEBI:15378"/>
        <dbReference type="ChEBI" id="CHEBI:28938"/>
        <dbReference type="ChEBI" id="CHEBI:30616"/>
        <dbReference type="ChEBI" id="CHEBI:33019"/>
        <dbReference type="ChEBI" id="CHEBI:57540"/>
        <dbReference type="ChEBI" id="CHEBI:58437"/>
        <dbReference type="ChEBI" id="CHEBI:456215"/>
        <dbReference type="EC" id="6.3.1.5"/>
    </reaction>
</comment>
<accession>A0A354YZF7</accession>
<evidence type="ECO:0000256" key="1">
    <source>
        <dbReference type="ARBA" id="ARBA00004790"/>
    </source>
</evidence>
<organism evidence="9 10">
    <name type="scientific">Syntrophomonas wolfei</name>
    <dbReference type="NCBI Taxonomy" id="863"/>
    <lineage>
        <taxon>Bacteria</taxon>
        <taxon>Bacillati</taxon>
        <taxon>Bacillota</taxon>
        <taxon>Clostridia</taxon>
        <taxon>Eubacteriales</taxon>
        <taxon>Syntrophomonadaceae</taxon>
        <taxon>Syntrophomonas</taxon>
    </lineage>
</organism>
<dbReference type="InterPro" id="IPR003694">
    <property type="entry name" value="NAD_synthase"/>
</dbReference>
<feature type="domain" description="NAD/GMP synthase" evidence="8">
    <location>
        <begin position="1"/>
        <end position="100"/>
    </location>
</feature>
<dbReference type="InterPro" id="IPR014729">
    <property type="entry name" value="Rossmann-like_a/b/a_fold"/>
</dbReference>
<dbReference type="GO" id="GO:0005737">
    <property type="term" value="C:cytoplasm"/>
    <property type="evidence" value="ECO:0007669"/>
    <property type="project" value="InterPro"/>
</dbReference>
<dbReference type="PANTHER" id="PTHR23090:SF9">
    <property type="entry name" value="GLUTAMINE-DEPENDENT NAD(+) SYNTHETASE"/>
    <property type="match status" value="1"/>
</dbReference>
<dbReference type="CDD" id="cd00553">
    <property type="entry name" value="NAD_synthase"/>
    <property type="match status" value="1"/>
</dbReference>
<keyword evidence="3 6" id="KW-0547">Nucleotide-binding</keyword>
<evidence type="ECO:0000313" key="10">
    <source>
        <dbReference type="Proteomes" id="UP000263273"/>
    </source>
</evidence>
<dbReference type="GO" id="GO:0003952">
    <property type="term" value="F:NAD+ synthase (glutamine-hydrolyzing) activity"/>
    <property type="evidence" value="ECO:0007669"/>
    <property type="project" value="InterPro"/>
</dbReference>
<dbReference type="Pfam" id="PF02540">
    <property type="entry name" value="NAD_synthase"/>
    <property type="match status" value="1"/>
</dbReference>
<dbReference type="GO" id="GO:0005524">
    <property type="term" value="F:ATP binding"/>
    <property type="evidence" value="ECO:0007669"/>
    <property type="project" value="UniProtKB-KW"/>
</dbReference>
<gene>
    <name evidence="9" type="primary">nadE</name>
    <name evidence="9" type="ORF">DDZ44_09190</name>
</gene>
<dbReference type="GO" id="GO:0008795">
    <property type="term" value="F:NAD+ synthase activity"/>
    <property type="evidence" value="ECO:0007669"/>
    <property type="project" value="UniProtKB-EC"/>
</dbReference>
<dbReference type="AlphaFoldDB" id="A0A354YZF7"/>
<dbReference type="EMBL" id="DNZF01000201">
    <property type="protein sequence ID" value="HBK54096.1"/>
    <property type="molecule type" value="Genomic_DNA"/>
</dbReference>
<reference evidence="9 10" key="1">
    <citation type="journal article" date="2018" name="Nat. Biotechnol.">
        <title>A standardized bacterial taxonomy based on genome phylogeny substantially revises the tree of life.</title>
        <authorList>
            <person name="Parks D.H."/>
            <person name="Chuvochina M."/>
            <person name="Waite D.W."/>
            <person name="Rinke C."/>
            <person name="Skarshewski A."/>
            <person name="Chaumeil P.A."/>
            <person name="Hugenholtz P."/>
        </authorList>
    </citation>
    <scope>NUCLEOTIDE SEQUENCE [LARGE SCALE GENOMIC DNA]</scope>
    <source>
        <strain evidence="9">UBA10948</strain>
    </source>
</reference>
<comment type="caution">
    <text evidence="9">The sequence shown here is derived from an EMBL/GenBank/DDBJ whole genome shotgun (WGS) entry which is preliminary data.</text>
</comment>
<dbReference type="STRING" id="378794.GCA_001570625_00687"/>
<dbReference type="GO" id="GO:0004359">
    <property type="term" value="F:glutaminase activity"/>
    <property type="evidence" value="ECO:0007669"/>
    <property type="project" value="InterPro"/>
</dbReference>
<keyword evidence="4 6" id="KW-0067">ATP-binding</keyword>
<evidence type="ECO:0000313" key="9">
    <source>
        <dbReference type="EMBL" id="HBK54096.1"/>
    </source>
</evidence>
<evidence type="ECO:0000259" key="8">
    <source>
        <dbReference type="Pfam" id="PF02540"/>
    </source>
</evidence>
<feature type="non-terminal residue" evidence="9">
    <location>
        <position position="108"/>
    </location>
</feature>
<dbReference type="GO" id="GO:0009435">
    <property type="term" value="P:NAD+ biosynthetic process"/>
    <property type="evidence" value="ECO:0007669"/>
    <property type="project" value="UniProtKB-UniPathway"/>
</dbReference>
<dbReference type="NCBIfam" id="TIGR00552">
    <property type="entry name" value="nadE"/>
    <property type="match status" value="1"/>
</dbReference>
<name>A0A354YZF7_9FIRM</name>
<dbReference type="InterPro" id="IPR022310">
    <property type="entry name" value="NAD/GMP_synthase"/>
</dbReference>
<keyword evidence="5 6" id="KW-0520">NAD</keyword>
<evidence type="ECO:0000256" key="3">
    <source>
        <dbReference type="ARBA" id="ARBA00022741"/>
    </source>
</evidence>
<sequence length="108" mass="11905">IKSRLRMMALYYSAQARNYLVLGTSNKSELCVGYSTKYGDAGVDLQLLGDLLKREVYELAQFLDVPESIINKPPSGGLWSGQTDEGEMGLTYEELDNYLASGEGSLEV</sequence>
<dbReference type="SUPFAM" id="SSF52402">
    <property type="entry name" value="Adenine nucleotide alpha hydrolases-like"/>
    <property type="match status" value="1"/>
</dbReference>
<evidence type="ECO:0000256" key="5">
    <source>
        <dbReference type="ARBA" id="ARBA00023027"/>
    </source>
</evidence>
<evidence type="ECO:0000256" key="4">
    <source>
        <dbReference type="ARBA" id="ARBA00022840"/>
    </source>
</evidence>
<keyword evidence="2 6" id="KW-0436">Ligase</keyword>
<protein>
    <recommendedName>
        <fullName evidence="7">NH(3)-dependent NAD(+) synthetase</fullName>
        <ecNumber evidence="7">6.3.1.5</ecNumber>
    </recommendedName>
</protein>
<evidence type="ECO:0000256" key="7">
    <source>
        <dbReference type="RuleBase" id="RU003812"/>
    </source>
</evidence>
<comment type="pathway">
    <text evidence="1">Cofactor biosynthesis; NAD(+) biosynthesis.</text>
</comment>
<dbReference type="EC" id="6.3.1.5" evidence="7"/>
<dbReference type="Gene3D" id="3.40.50.620">
    <property type="entry name" value="HUPs"/>
    <property type="match status" value="1"/>
</dbReference>
<evidence type="ECO:0000256" key="2">
    <source>
        <dbReference type="ARBA" id="ARBA00022598"/>
    </source>
</evidence>
<dbReference type="UniPathway" id="UPA00253">
    <property type="reaction ID" value="UER00333"/>
</dbReference>
<proteinExistence type="inferred from homology"/>
<dbReference type="Proteomes" id="UP000263273">
    <property type="component" value="Unassembled WGS sequence"/>
</dbReference>
<feature type="non-terminal residue" evidence="9">
    <location>
        <position position="1"/>
    </location>
</feature>
<comment type="similarity">
    <text evidence="6">Belongs to the NAD synthetase family.</text>
</comment>
<evidence type="ECO:0000256" key="6">
    <source>
        <dbReference type="RuleBase" id="RU003811"/>
    </source>
</evidence>